<dbReference type="EMBL" id="MZ130488">
    <property type="protein sequence ID" value="QWM90346.1"/>
    <property type="molecule type" value="Genomic_DNA"/>
</dbReference>
<proteinExistence type="predicted"/>
<sequence length="159" mass="17959">METYKVKFQRIGVYGDIDNIRYRIILDKYIPGYKIDADGQVFKTTINYIDILPSALIAQTIRCIPNLGIIHAYLVEKNLRETGKRIGIEAAQLQAYLTDADVTLERTEFHPGEEYTTIDGEVCIHKFDGYTTNITDIVVAANAESIADRVINRIMLGSI</sequence>
<reference evidence="1 2" key="1">
    <citation type="submission" date="2021-04" db="EMBL/GenBank/DDBJ databases">
        <authorList>
            <person name="Shkoporov A.N."/>
            <person name="Stockdale S.R."/>
            <person name="Guerin E."/>
            <person name="Ross R.P."/>
            <person name="Hill C."/>
        </authorList>
    </citation>
    <scope>NUCLEOTIDE SEQUENCE [LARGE SCALE GENOMIC DNA]</scope>
    <source>
        <strain evidence="2">cr17_1</strain>
    </source>
</reference>
<protein>
    <submittedName>
        <fullName evidence="1">Uncharacterized protein</fullName>
    </submittedName>
</protein>
<dbReference type="Proteomes" id="UP000827442">
    <property type="component" value="Segment"/>
</dbReference>
<evidence type="ECO:0000313" key="2">
    <source>
        <dbReference type="Proteomes" id="UP000827442"/>
    </source>
</evidence>
<organism evidence="1 2">
    <name type="scientific">uncultured phage cr17_1</name>
    <dbReference type="NCBI Taxonomy" id="2986404"/>
    <lineage>
        <taxon>Viruses</taxon>
        <taxon>Duplodnaviria</taxon>
        <taxon>Heunggongvirae</taxon>
        <taxon>Uroviricota</taxon>
        <taxon>Caudoviricetes</taxon>
        <taxon>Crassvirales</taxon>
        <taxon>Intestiviridae</taxon>
        <taxon>Crudevirinae</taxon>
        <taxon>Endlipuvirus</taxon>
        <taxon>Endlipuvirus intestinihominis</taxon>
    </lineage>
</organism>
<dbReference type="GeneID" id="75691614"/>
<accession>A0AAE7RVV6</accession>
<dbReference type="KEGG" id="vg:75691614"/>
<name>A0AAE7RVV6_9CAUD</name>
<keyword evidence="2" id="KW-1185">Reference proteome</keyword>
<gene>
    <name evidence="1" type="primary">gp_25609</name>
</gene>
<dbReference type="RefSeq" id="YP_010359918.1">
    <property type="nucleotide sequence ID" value="NC_062778.1"/>
</dbReference>
<evidence type="ECO:0000313" key="1">
    <source>
        <dbReference type="EMBL" id="QWM90346.1"/>
    </source>
</evidence>